<dbReference type="AlphaFoldDB" id="A0A1I4CJW6"/>
<dbReference type="RefSeq" id="WP_149762053.1">
    <property type="nucleotide sequence ID" value="NZ_BSPE01000003.1"/>
</dbReference>
<name>A0A1I4CJW6_9HYPH</name>
<protein>
    <submittedName>
        <fullName evidence="1">Uncharacterized protein</fullName>
    </submittedName>
</protein>
<reference evidence="1 2" key="1">
    <citation type="submission" date="2016-10" db="EMBL/GenBank/DDBJ databases">
        <authorList>
            <person name="Varghese N."/>
            <person name="Submissions S."/>
        </authorList>
    </citation>
    <scope>NUCLEOTIDE SEQUENCE [LARGE SCALE GENOMIC DNA]</scope>
    <source>
        <strain evidence="1 2">DSM 21822</strain>
    </source>
</reference>
<accession>A0A1I4CJW6</accession>
<proteinExistence type="predicted"/>
<organism evidence="1 2">
    <name type="scientific">Neomesorhizobium albiziae</name>
    <dbReference type="NCBI Taxonomy" id="335020"/>
    <lineage>
        <taxon>Bacteria</taxon>
        <taxon>Pseudomonadati</taxon>
        <taxon>Pseudomonadota</taxon>
        <taxon>Alphaproteobacteria</taxon>
        <taxon>Hyphomicrobiales</taxon>
        <taxon>Phyllobacteriaceae</taxon>
        <taxon>Neomesorhizobium</taxon>
    </lineage>
</organism>
<gene>
    <name evidence="1" type="ORF">SAMN04488498_113122</name>
</gene>
<dbReference type="EMBL" id="FOSL01000013">
    <property type="protein sequence ID" value="SFK81528.1"/>
    <property type="molecule type" value="Genomic_DNA"/>
</dbReference>
<evidence type="ECO:0000313" key="1">
    <source>
        <dbReference type="EMBL" id="SFK81528.1"/>
    </source>
</evidence>
<sequence length="100" mass="10764">MPNTAVRAAAEGLPAKKPLTYMDLESAMHDAVNMAEVACEIIERTQCAGNRTTNGYRLADSEMHMLTFVIYHTLELANALKAKFNAIHESNGGEPEGGAA</sequence>
<keyword evidence="2" id="KW-1185">Reference proteome</keyword>
<evidence type="ECO:0000313" key="2">
    <source>
        <dbReference type="Proteomes" id="UP000323300"/>
    </source>
</evidence>
<dbReference type="Proteomes" id="UP000323300">
    <property type="component" value="Unassembled WGS sequence"/>
</dbReference>